<dbReference type="InterPro" id="IPR023631">
    <property type="entry name" value="Amidase_dom"/>
</dbReference>
<gene>
    <name evidence="2" type="ORF">MNBD_ALPHA05-2346</name>
</gene>
<dbReference type="PANTHER" id="PTHR42678:SF34">
    <property type="entry name" value="OS04G0183300 PROTEIN"/>
    <property type="match status" value="1"/>
</dbReference>
<protein>
    <recommendedName>
        <fullName evidence="1">Amidase domain-containing protein</fullName>
    </recommendedName>
</protein>
<reference evidence="2" key="1">
    <citation type="submission" date="2018-06" db="EMBL/GenBank/DDBJ databases">
        <authorList>
            <person name="Zhirakovskaya E."/>
        </authorList>
    </citation>
    <scope>NUCLEOTIDE SEQUENCE</scope>
</reference>
<accession>A0A3B0S773</accession>
<feature type="domain" description="Amidase" evidence="1">
    <location>
        <begin position="66"/>
        <end position="152"/>
    </location>
</feature>
<proteinExistence type="predicted"/>
<evidence type="ECO:0000259" key="1">
    <source>
        <dbReference type="Pfam" id="PF01425"/>
    </source>
</evidence>
<dbReference type="AlphaFoldDB" id="A0A3B0S773"/>
<dbReference type="Gene3D" id="3.90.1300.10">
    <property type="entry name" value="Amidase signature (AS) domain"/>
    <property type="match status" value="1"/>
</dbReference>
<dbReference type="SUPFAM" id="SSF75304">
    <property type="entry name" value="Amidase signature (AS) enzymes"/>
    <property type="match status" value="1"/>
</dbReference>
<dbReference type="InterPro" id="IPR036928">
    <property type="entry name" value="AS_sf"/>
</dbReference>
<feature type="non-terminal residue" evidence="2">
    <location>
        <position position="155"/>
    </location>
</feature>
<dbReference type="EMBL" id="UOEH01000296">
    <property type="protein sequence ID" value="VAW00130.1"/>
    <property type="molecule type" value="Genomic_DNA"/>
</dbReference>
<dbReference type="PROSITE" id="PS51257">
    <property type="entry name" value="PROKAR_LIPOPROTEIN"/>
    <property type="match status" value="1"/>
</dbReference>
<sequence>MKRRTGFKFFALALPALALLACTPAEERADEPQAQAADYTPHGLLAKSLPEVAAALQSGEVTSEALVTDYLKRIEEIDRAGPSLQSILALNPDALDDARALDAKRAAGDVLGPLHGVPVLLKDNIETKDNIATTAGALALKDNITGRDSPLAAGL</sequence>
<evidence type="ECO:0000313" key="2">
    <source>
        <dbReference type="EMBL" id="VAW00130.1"/>
    </source>
</evidence>
<dbReference type="PANTHER" id="PTHR42678">
    <property type="entry name" value="AMIDASE"/>
    <property type="match status" value="1"/>
</dbReference>
<name>A0A3B0S773_9ZZZZ</name>
<dbReference type="Pfam" id="PF01425">
    <property type="entry name" value="Amidase"/>
    <property type="match status" value="1"/>
</dbReference>
<organism evidence="2">
    <name type="scientific">hydrothermal vent metagenome</name>
    <dbReference type="NCBI Taxonomy" id="652676"/>
    <lineage>
        <taxon>unclassified sequences</taxon>
        <taxon>metagenomes</taxon>
        <taxon>ecological metagenomes</taxon>
    </lineage>
</organism>